<dbReference type="PANTHER" id="PTHR43346:SF1">
    <property type="entry name" value="QUERCETIN 2,3-DIOXYGENASE-RELATED"/>
    <property type="match status" value="1"/>
</dbReference>
<dbReference type="RefSeq" id="WP_015253446.1">
    <property type="nucleotide sequence ID" value="NC_019897.1"/>
</dbReference>
<dbReference type="SUPFAM" id="SSF51182">
    <property type="entry name" value="RmlC-like cupins"/>
    <property type="match status" value="1"/>
</dbReference>
<dbReference type="InterPro" id="IPR052538">
    <property type="entry name" value="Flavonoid_dioxygenase-like"/>
</dbReference>
<dbReference type="eggNOG" id="COG0662">
    <property type="taxonomic scope" value="Bacteria"/>
</dbReference>
<sequence>MAYYFSHHPYYGVQWPHAWPYSGFYPAYPAYERPCLCGGSGSSGGGRQEDRQRPDLRDYGGTPHVINIEKAAEWNTDFRRAIWTGRHLQVVLMSIEPGSDIGLEVHPNVDQFIRIEEGFALVQMGPRRDNLNFTRRVSEDDAIMIPAGTWHNVTNIGPRPLKLYTIYAPPEHRFGTVHRTKAEAEAAHEPSV</sequence>
<keyword evidence="3" id="KW-0413">Isomerase</keyword>
<accession>L0EA76</accession>
<dbReference type="AlphaFoldDB" id="L0EA76"/>
<dbReference type="EMBL" id="CP003255">
    <property type="protein sequence ID" value="AGA56682.1"/>
    <property type="molecule type" value="Genomic_DNA"/>
</dbReference>
<protein>
    <submittedName>
        <fullName evidence="3">Mannose-6-phosphate isomerase</fullName>
    </submittedName>
</protein>
<dbReference type="HOGENOM" id="CLU_090569_1_1_9"/>
<name>L0EA76_THECK</name>
<reference evidence="4" key="1">
    <citation type="submission" date="2012-01" db="EMBL/GenBank/DDBJ databases">
        <title>Complete sequence of chromosome of Thermobacillus composti KWC4.</title>
        <authorList>
            <person name="Lucas S."/>
            <person name="Han J."/>
            <person name="Lapidus A."/>
            <person name="Cheng J.-F."/>
            <person name="Goodwin L."/>
            <person name="Pitluck S."/>
            <person name="Peters L."/>
            <person name="Ovchinnikova G."/>
            <person name="Teshima H."/>
            <person name="Detter J.C."/>
            <person name="Han C."/>
            <person name="Tapia R."/>
            <person name="Land M."/>
            <person name="Hauser L."/>
            <person name="Kyrpides N."/>
            <person name="Ivanova N."/>
            <person name="Pagani I."/>
            <person name="Anderson I."/>
            <person name="Woyke T."/>
        </authorList>
    </citation>
    <scope>NUCLEOTIDE SEQUENCE [LARGE SCALE GENOMIC DNA]</scope>
    <source>
        <strain evidence="4">DSM 18247 / JCM 13945 / KWC4</strain>
    </source>
</reference>
<organism evidence="3 4">
    <name type="scientific">Thermobacillus composti (strain DSM 18247 / JCM 13945 / KWC4)</name>
    <dbReference type="NCBI Taxonomy" id="717605"/>
    <lineage>
        <taxon>Bacteria</taxon>
        <taxon>Bacillati</taxon>
        <taxon>Bacillota</taxon>
        <taxon>Bacilli</taxon>
        <taxon>Bacillales</taxon>
        <taxon>Paenibacillaceae</taxon>
        <taxon>Thermobacillus</taxon>
    </lineage>
</organism>
<dbReference type="STRING" id="717605.Theco_0465"/>
<evidence type="ECO:0000259" key="2">
    <source>
        <dbReference type="Pfam" id="PF07883"/>
    </source>
</evidence>
<proteinExistence type="predicted"/>
<evidence type="ECO:0000313" key="4">
    <source>
        <dbReference type="Proteomes" id="UP000010795"/>
    </source>
</evidence>
<evidence type="ECO:0000256" key="1">
    <source>
        <dbReference type="SAM" id="MobiDB-lite"/>
    </source>
</evidence>
<gene>
    <name evidence="3" type="ordered locus">Theco_0465</name>
</gene>
<dbReference type="KEGG" id="tco:Theco_0465"/>
<dbReference type="Proteomes" id="UP000010795">
    <property type="component" value="Chromosome"/>
</dbReference>
<dbReference type="Gene3D" id="2.60.120.10">
    <property type="entry name" value="Jelly Rolls"/>
    <property type="match status" value="1"/>
</dbReference>
<dbReference type="InterPro" id="IPR014710">
    <property type="entry name" value="RmlC-like_jellyroll"/>
</dbReference>
<dbReference type="InterPro" id="IPR011051">
    <property type="entry name" value="RmlC_Cupin_sf"/>
</dbReference>
<feature type="region of interest" description="Disordered" evidence="1">
    <location>
        <begin position="40"/>
        <end position="62"/>
    </location>
</feature>
<feature type="domain" description="Cupin type-2" evidence="2">
    <location>
        <begin position="92"/>
        <end position="167"/>
    </location>
</feature>
<keyword evidence="4" id="KW-1185">Reference proteome</keyword>
<dbReference type="InterPro" id="IPR013096">
    <property type="entry name" value="Cupin_2"/>
</dbReference>
<feature type="compositionally biased region" description="Basic and acidic residues" evidence="1">
    <location>
        <begin position="47"/>
        <end position="58"/>
    </location>
</feature>
<dbReference type="PANTHER" id="PTHR43346">
    <property type="entry name" value="LIGAND BINDING DOMAIN PROTEIN, PUTATIVE (AFU_ORTHOLOGUE AFUA_6G14370)-RELATED"/>
    <property type="match status" value="1"/>
</dbReference>
<dbReference type="GO" id="GO:0016853">
    <property type="term" value="F:isomerase activity"/>
    <property type="evidence" value="ECO:0007669"/>
    <property type="project" value="UniProtKB-KW"/>
</dbReference>
<dbReference type="CDD" id="cd02223">
    <property type="entry name" value="cupin_Bh2720-like"/>
    <property type="match status" value="1"/>
</dbReference>
<dbReference type="Pfam" id="PF07883">
    <property type="entry name" value="Cupin_2"/>
    <property type="match status" value="1"/>
</dbReference>
<evidence type="ECO:0000313" key="3">
    <source>
        <dbReference type="EMBL" id="AGA56682.1"/>
    </source>
</evidence>